<dbReference type="GO" id="GO:0005886">
    <property type="term" value="C:plasma membrane"/>
    <property type="evidence" value="ECO:0007669"/>
    <property type="project" value="UniProtKB-SubCell"/>
</dbReference>
<evidence type="ECO:0000256" key="3">
    <source>
        <dbReference type="ARBA" id="ARBA00022692"/>
    </source>
</evidence>
<proteinExistence type="predicted"/>
<feature type="transmembrane region" description="Helical" evidence="6">
    <location>
        <begin position="128"/>
        <end position="147"/>
    </location>
</feature>
<dbReference type="GO" id="GO:0022857">
    <property type="term" value="F:transmembrane transporter activity"/>
    <property type="evidence" value="ECO:0007669"/>
    <property type="project" value="InterPro"/>
</dbReference>
<dbReference type="InterPro" id="IPR050189">
    <property type="entry name" value="MFS_Efflux_Transporters"/>
</dbReference>
<dbReference type="InterPro" id="IPR011701">
    <property type="entry name" value="MFS"/>
</dbReference>
<feature type="transmembrane region" description="Helical" evidence="6">
    <location>
        <begin position="289"/>
        <end position="308"/>
    </location>
</feature>
<dbReference type="InterPro" id="IPR036259">
    <property type="entry name" value="MFS_trans_sf"/>
</dbReference>
<dbReference type="EMBL" id="JACHMG010000001">
    <property type="protein sequence ID" value="MBB4683640.1"/>
    <property type="molecule type" value="Genomic_DNA"/>
</dbReference>
<comment type="caution">
    <text evidence="8">The sequence shown here is derived from an EMBL/GenBank/DDBJ whole genome shotgun (WGS) entry which is preliminary data.</text>
</comment>
<dbReference type="CDD" id="cd17324">
    <property type="entry name" value="MFS_NepI_like"/>
    <property type="match status" value="1"/>
</dbReference>
<keyword evidence="9" id="KW-1185">Reference proteome</keyword>
<dbReference type="RefSeq" id="WP_184778259.1">
    <property type="nucleotide sequence ID" value="NZ_JACHMG010000001.1"/>
</dbReference>
<organism evidence="8 9">
    <name type="scientific">Amycolatopsis jiangsuensis</name>
    <dbReference type="NCBI Taxonomy" id="1181879"/>
    <lineage>
        <taxon>Bacteria</taxon>
        <taxon>Bacillati</taxon>
        <taxon>Actinomycetota</taxon>
        <taxon>Actinomycetes</taxon>
        <taxon>Pseudonocardiales</taxon>
        <taxon>Pseudonocardiaceae</taxon>
        <taxon>Amycolatopsis</taxon>
    </lineage>
</organism>
<feature type="transmembrane region" description="Helical" evidence="6">
    <location>
        <begin position="159"/>
        <end position="178"/>
    </location>
</feature>
<comment type="subcellular location">
    <subcellularLocation>
        <location evidence="1">Cell membrane</location>
        <topology evidence="1">Multi-pass membrane protein</topology>
    </subcellularLocation>
</comment>
<sequence>MPLAVFVLGLSIFALGTSEFMITGLLPGMAADLGVSIPDAGLLISAFAVGMVVGAPLLAVGTLRLPRRVTLLALLVVFGLAHVVGAVAGNYGLLFATRVVSALACAGFWAVAASTTVSLVPTARRGRALAVLVGGLTVANIAGVPAGTVLGQHAGWRSAFWAVAALTVVAAAGVLALVPRTTSTAPARVRAELRVFRNGRLWLALGVIALLQAMVFATFSYLAPLLVSVDGLSESGVPVVLALFGGGALVGIVAGGKLADAHPFATLYGSLALAVAALVTLAATDNAVVAVIAVLVLGAAGFAANPALNIRAYTIAGGTPTLVGASTTSAFNVGNTVGPWLGGTTIAAGLGFASVAWVSVVLGALAVAALTVSLHLHRRTEVPAQVPESQPV</sequence>
<dbReference type="Pfam" id="PF07690">
    <property type="entry name" value="MFS_1"/>
    <property type="match status" value="1"/>
</dbReference>
<feature type="transmembrane region" description="Helical" evidence="6">
    <location>
        <begin position="235"/>
        <end position="253"/>
    </location>
</feature>
<evidence type="ECO:0000256" key="4">
    <source>
        <dbReference type="ARBA" id="ARBA00022989"/>
    </source>
</evidence>
<accession>A0A840INW6</accession>
<dbReference type="PANTHER" id="PTHR43124">
    <property type="entry name" value="PURINE EFFLUX PUMP PBUE"/>
    <property type="match status" value="1"/>
</dbReference>
<feature type="transmembrane region" description="Helical" evidence="6">
    <location>
        <begin position="199"/>
        <end position="223"/>
    </location>
</feature>
<evidence type="ECO:0000256" key="5">
    <source>
        <dbReference type="ARBA" id="ARBA00023136"/>
    </source>
</evidence>
<dbReference type="InterPro" id="IPR020846">
    <property type="entry name" value="MFS_dom"/>
</dbReference>
<dbReference type="NCBIfam" id="NF033135">
    <property type="entry name" value="cmx_cmrA"/>
    <property type="match status" value="1"/>
</dbReference>
<keyword evidence="3 6" id="KW-0812">Transmembrane</keyword>
<evidence type="ECO:0000313" key="8">
    <source>
        <dbReference type="EMBL" id="MBB4683640.1"/>
    </source>
</evidence>
<evidence type="ECO:0000259" key="7">
    <source>
        <dbReference type="PROSITE" id="PS50850"/>
    </source>
</evidence>
<protein>
    <submittedName>
        <fullName evidence="8">DHA1 family chloramphenicol resistance protein-like MFS transporter</fullName>
    </submittedName>
</protein>
<feature type="domain" description="Major facilitator superfamily (MFS) profile" evidence="7">
    <location>
        <begin position="4"/>
        <end position="381"/>
    </location>
</feature>
<feature type="transmembrane region" description="Helical" evidence="6">
    <location>
        <begin position="346"/>
        <end position="370"/>
    </location>
</feature>
<feature type="transmembrane region" description="Helical" evidence="6">
    <location>
        <begin position="315"/>
        <end position="334"/>
    </location>
</feature>
<dbReference type="Proteomes" id="UP000581769">
    <property type="component" value="Unassembled WGS sequence"/>
</dbReference>
<feature type="transmembrane region" description="Helical" evidence="6">
    <location>
        <begin position="99"/>
        <end position="121"/>
    </location>
</feature>
<evidence type="ECO:0000313" key="9">
    <source>
        <dbReference type="Proteomes" id="UP000581769"/>
    </source>
</evidence>
<evidence type="ECO:0000256" key="6">
    <source>
        <dbReference type="SAM" id="Phobius"/>
    </source>
</evidence>
<dbReference type="Gene3D" id="1.20.1250.20">
    <property type="entry name" value="MFS general substrate transporter like domains"/>
    <property type="match status" value="1"/>
</dbReference>
<dbReference type="PRINTS" id="PR01035">
    <property type="entry name" value="TCRTETA"/>
</dbReference>
<dbReference type="PROSITE" id="PS50850">
    <property type="entry name" value="MFS"/>
    <property type="match status" value="1"/>
</dbReference>
<feature type="transmembrane region" description="Helical" evidence="6">
    <location>
        <begin position="265"/>
        <end position="283"/>
    </location>
</feature>
<evidence type="ECO:0000256" key="2">
    <source>
        <dbReference type="ARBA" id="ARBA00022475"/>
    </source>
</evidence>
<dbReference type="AlphaFoldDB" id="A0A840INW6"/>
<keyword evidence="5 6" id="KW-0472">Membrane</keyword>
<reference evidence="8 9" key="1">
    <citation type="submission" date="2020-08" db="EMBL/GenBank/DDBJ databases">
        <title>Sequencing the genomes of 1000 actinobacteria strains.</title>
        <authorList>
            <person name="Klenk H.-P."/>
        </authorList>
    </citation>
    <scope>NUCLEOTIDE SEQUENCE [LARGE SCALE GENOMIC DNA]</scope>
    <source>
        <strain evidence="8 9">DSM 45859</strain>
    </source>
</reference>
<dbReference type="SUPFAM" id="SSF103473">
    <property type="entry name" value="MFS general substrate transporter"/>
    <property type="match status" value="1"/>
</dbReference>
<evidence type="ECO:0000256" key="1">
    <source>
        <dbReference type="ARBA" id="ARBA00004651"/>
    </source>
</evidence>
<keyword evidence="2" id="KW-1003">Cell membrane</keyword>
<keyword evidence="4 6" id="KW-1133">Transmembrane helix</keyword>
<gene>
    <name evidence="8" type="ORF">BJY18_001125</name>
</gene>
<dbReference type="InterPro" id="IPR001958">
    <property type="entry name" value="Tet-R_TetA/multi-R_MdtG-like"/>
</dbReference>
<feature type="transmembrane region" description="Helical" evidence="6">
    <location>
        <begin position="72"/>
        <end position="93"/>
    </location>
</feature>
<feature type="transmembrane region" description="Helical" evidence="6">
    <location>
        <begin position="42"/>
        <end position="60"/>
    </location>
</feature>
<dbReference type="PANTHER" id="PTHR43124:SF3">
    <property type="entry name" value="CHLORAMPHENICOL EFFLUX PUMP RV0191"/>
    <property type="match status" value="1"/>
</dbReference>
<name>A0A840INW6_9PSEU</name>